<dbReference type="Gene3D" id="1.10.510.10">
    <property type="entry name" value="Transferase(Phosphotransferase) domain 1"/>
    <property type="match status" value="1"/>
</dbReference>
<dbReference type="AlphaFoldDB" id="A0A2G9UJP0"/>
<dbReference type="SUPFAM" id="SSF56112">
    <property type="entry name" value="Protein kinase-like (PK-like)"/>
    <property type="match status" value="1"/>
</dbReference>
<sequence>MPKAGHRALVRASRDIACRNCLLDEDQNRVKLSDFGLSKRGEVYKIPKEENTPIRWSKEHLKQKTRARSPSAESDKLLLTQQINGVNGLIKIPALDTYIRH</sequence>
<dbReference type="EMBL" id="KZ346259">
    <property type="protein sequence ID" value="PIO70471.1"/>
    <property type="molecule type" value="Genomic_DNA"/>
</dbReference>
<evidence type="ECO:0000313" key="3">
    <source>
        <dbReference type="Proteomes" id="UP000230423"/>
    </source>
</evidence>
<dbReference type="GO" id="GO:0005524">
    <property type="term" value="F:ATP binding"/>
    <property type="evidence" value="ECO:0007669"/>
    <property type="project" value="InterPro"/>
</dbReference>
<dbReference type="GO" id="GO:0004672">
    <property type="term" value="F:protein kinase activity"/>
    <property type="evidence" value="ECO:0007669"/>
    <property type="project" value="InterPro"/>
</dbReference>
<dbReference type="Proteomes" id="UP000230423">
    <property type="component" value="Unassembled WGS sequence"/>
</dbReference>
<dbReference type="InterPro" id="IPR011009">
    <property type="entry name" value="Kinase-like_dom_sf"/>
</dbReference>
<protein>
    <recommendedName>
        <fullName evidence="1">Protein kinase domain-containing protein</fullName>
    </recommendedName>
</protein>
<name>A0A2G9UJP0_TELCI</name>
<evidence type="ECO:0000313" key="2">
    <source>
        <dbReference type="EMBL" id="PIO70471.1"/>
    </source>
</evidence>
<gene>
    <name evidence="2" type="ORF">TELCIR_07674</name>
</gene>
<dbReference type="InterPro" id="IPR001245">
    <property type="entry name" value="Ser-Thr/Tyr_kinase_cat_dom"/>
</dbReference>
<reference evidence="2 3" key="1">
    <citation type="submission" date="2015-09" db="EMBL/GenBank/DDBJ databases">
        <title>Draft genome of the parasitic nematode Teladorsagia circumcincta isolate WARC Sus (inbred).</title>
        <authorList>
            <person name="Mitreva M."/>
        </authorList>
    </citation>
    <scope>NUCLEOTIDE SEQUENCE [LARGE SCALE GENOMIC DNA]</scope>
    <source>
        <strain evidence="2 3">S</strain>
    </source>
</reference>
<accession>A0A2G9UJP0</accession>
<dbReference type="InterPro" id="IPR000719">
    <property type="entry name" value="Prot_kinase_dom"/>
</dbReference>
<dbReference type="Pfam" id="PF07714">
    <property type="entry name" value="PK_Tyr_Ser-Thr"/>
    <property type="match status" value="1"/>
</dbReference>
<dbReference type="PROSITE" id="PS50011">
    <property type="entry name" value="PROTEIN_KINASE_DOM"/>
    <property type="match status" value="1"/>
</dbReference>
<feature type="domain" description="Protein kinase" evidence="1">
    <location>
        <begin position="1"/>
        <end position="101"/>
    </location>
</feature>
<keyword evidence="3" id="KW-1185">Reference proteome</keyword>
<organism evidence="2 3">
    <name type="scientific">Teladorsagia circumcincta</name>
    <name type="common">Brown stomach worm</name>
    <name type="synonym">Ostertagia circumcincta</name>
    <dbReference type="NCBI Taxonomy" id="45464"/>
    <lineage>
        <taxon>Eukaryota</taxon>
        <taxon>Metazoa</taxon>
        <taxon>Ecdysozoa</taxon>
        <taxon>Nematoda</taxon>
        <taxon>Chromadorea</taxon>
        <taxon>Rhabditida</taxon>
        <taxon>Rhabditina</taxon>
        <taxon>Rhabditomorpha</taxon>
        <taxon>Strongyloidea</taxon>
        <taxon>Trichostrongylidae</taxon>
        <taxon>Teladorsagia</taxon>
    </lineage>
</organism>
<proteinExistence type="predicted"/>
<evidence type="ECO:0000259" key="1">
    <source>
        <dbReference type="PROSITE" id="PS50011"/>
    </source>
</evidence>